<dbReference type="Proteomes" id="UP000078546">
    <property type="component" value="Unassembled WGS sequence"/>
</dbReference>
<dbReference type="EMBL" id="FLQV01003359">
    <property type="protein sequence ID" value="SBT02382.1"/>
    <property type="molecule type" value="Genomic_DNA"/>
</dbReference>
<dbReference type="Pfam" id="PF05795">
    <property type="entry name" value="Plasmodium_Vir"/>
    <property type="match status" value="1"/>
</dbReference>
<organism evidence="3 4">
    <name type="scientific">Plasmodium ovale curtisi</name>
    <dbReference type="NCBI Taxonomy" id="864141"/>
    <lineage>
        <taxon>Eukaryota</taxon>
        <taxon>Sar</taxon>
        <taxon>Alveolata</taxon>
        <taxon>Apicomplexa</taxon>
        <taxon>Aconoidasida</taxon>
        <taxon>Haemosporida</taxon>
        <taxon>Plasmodiidae</taxon>
        <taxon>Plasmodium</taxon>
        <taxon>Plasmodium (Plasmodium)</taxon>
    </lineage>
</organism>
<accession>A0A1A8XES7</accession>
<keyword evidence="2" id="KW-0812">Transmembrane</keyword>
<protein>
    <submittedName>
        <fullName evidence="3">PIR Superfamily Protein</fullName>
    </submittedName>
</protein>
<feature type="region of interest" description="Disordered" evidence="1">
    <location>
        <begin position="216"/>
        <end position="265"/>
    </location>
</feature>
<feature type="transmembrane region" description="Helical" evidence="2">
    <location>
        <begin position="272"/>
        <end position="296"/>
    </location>
</feature>
<evidence type="ECO:0000256" key="2">
    <source>
        <dbReference type="SAM" id="Phobius"/>
    </source>
</evidence>
<evidence type="ECO:0000313" key="3">
    <source>
        <dbReference type="EMBL" id="SBT02382.1"/>
    </source>
</evidence>
<proteinExistence type="predicted"/>
<reference evidence="4" key="1">
    <citation type="submission" date="2016-05" db="EMBL/GenBank/DDBJ databases">
        <authorList>
            <person name="Naeem Raeece"/>
        </authorList>
    </citation>
    <scope>NUCLEOTIDE SEQUENCE [LARGE SCALE GENOMIC DNA]</scope>
</reference>
<gene>
    <name evidence="3" type="ORF">POVCU1_076260</name>
</gene>
<sequence>MVEEDEDLAMLPSFRFYPKLDKGYEFPHYHDTFFEHIEDRLRLVTIISSISQKLLRSFYQVTNMRKHDDQYSERWNYLYYWMGDKVYNIVDNKSEFSDIMDIVNSVKTRVDTNYEKYNEDFFNIEKNEFINLKKLYDYSQNYDAIKMKVAPSNSVCSHLYHKYMTESYELYSTIKTECSSDTKRAYCRIFRNIENNNLKDKTSRLMCFHINKPVSSEEGRSRMQHGLTGESSRRSDEQGSPMGPRVVSSLHGSPDSEDNETSITNSSNSTAVILPIFGFFCTFFILYKFTPLGTLIHGHFVKRKINQWNEETVDESLAEKYKPEDENSLVNTHNICYNPI</sequence>
<dbReference type="InterPro" id="IPR008780">
    <property type="entry name" value="Plasmodium_Vir"/>
</dbReference>
<keyword evidence="2" id="KW-1133">Transmembrane helix</keyword>
<evidence type="ECO:0000313" key="4">
    <source>
        <dbReference type="Proteomes" id="UP000078546"/>
    </source>
</evidence>
<evidence type="ECO:0000256" key="1">
    <source>
        <dbReference type="SAM" id="MobiDB-lite"/>
    </source>
</evidence>
<name>A0A1A8XES7_PLAOA</name>
<dbReference type="AlphaFoldDB" id="A0A1A8XES7"/>
<keyword evidence="2" id="KW-0472">Membrane</keyword>